<name>A0AAX6BSW6_PRIMG</name>
<gene>
    <name evidence="3" type="primary">rsbRB_5</name>
    <name evidence="3" type="ORF">ShirakiTB12_52860</name>
</gene>
<dbReference type="InterPro" id="IPR036513">
    <property type="entry name" value="STAS_dom_sf"/>
</dbReference>
<dbReference type="Gene3D" id="3.30.750.24">
    <property type="entry name" value="STAS domain"/>
    <property type="match status" value="1"/>
</dbReference>
<dbReference type="PANTHER" id="PTHR33745">
    <property type="entry name" value="RSBT ANTAGONIST PROTEIN RSBS-RELATED"/>
    <property type="match status" value="1"/>
</dbReference>
<evidence type="ECO:0000313" key="4">
    <source>
        <dbReference type="Proteomes" id="UP001165240"/>
    </source>
</evidence>
<comment type="caution">
    <text evidence="3">The sequence shown here is derived from an EMBL/GenBank/DDBJ whole genome shotgun (WGS) entry which is preliminary data.</text>
</comment>
<evidence type="ECO:0000256" key="1">
    <source>
        <dbReference type="ARBA" id="ARBA00022553"/>
    </source>
</evidence>
<reference evidence="3" key="1">
    <citation type="journal article" date="2024" name="Appl Microbiol">
        <title>Effect of kuratsuki Bacillus and Priestia on Taste of Sake.</title>
        <authorList>
            <person name="Kobayashi K."/>
            <person name="Nishida H."/>
        </authorList>
    </citation>
    <scope>NUCLEOTIDE SEQUENCE</scope>
    <source>
        <strain evidence="3">B-12</strain>
    </source>
</reference>
<protein>
    <submittedName>
        <fullName evidence="3">RsbT co-antagonist RsbRB</fullName>
    </submittedName>
</protein>
<feature type="domain" description="STAS" evidence="2">
    <location>
        <begin position="165"/>
        <end position="276"/>
    </location>
</feature>
<dbReference type="InterPro" id="IPR002645">
    <property type="entry name" value="STAS_dom"/>
</dbReference>
<dbReference type="Proteomes" id="UP001165240">
    <property type="component" value="Unassembled WGS sequence"/>
</dbReference>
<proteinExistence type="predicted"/>
<dbReference type="AlphaFoldDB" id="A0AAX6BSW6"/>
<keyword evidence="1" id="KW-0597">Phosphoprotein</keyword>
<dbReference type="Pfam" id="PF01740">
    <property type="entry name" value="STAS"/>
    <property type="match status" value="1"/>
</dbReference>
<accession>A0AAX6BSW6</accession>
<dbReference type="EMBL" id="BSYK01000002">
    <property type="protein sequence ID" value="GMG76817.1"/>
    <property type="molecule type" value="Genomic_DNA"/>
</dbReference>
<dbReference type="PANTHER" id="PTHR33745:SF3">
    <property type="entry name" value="RSBT CO-ANTAGONIST PROTEIN RSBRC"/>
    <property type="match status" value="1"/>
</dbReference>
<dbReference type="PROSITE" id="PS50801">
    <property type="entry name" value="STAS"/>
    <property type="match status" value="1"/>
</dbReference>
<dbReference type="SUPFAM" id="SSF52091">
    <property type="entry name" value="SpoIIaa-like"/>
    <property type="match status" value="1"/>
</dbReference>
<dbReference type="InterPro" id="IPR051932">
    <property type="entry name" value="Bact_StressResp_Reg"/>
</dbReference>
<evidence type="ECO:0000259" key="2">
    <source>
        <dbReference type="PROSITE" id="PS50801"/>
    </source>
</evidence>
<sequence>MNKNEELRTFLLINAKRLTEEWYDSLDTNNAVGVYASTDSKVIQTLKAQNYEFHVYVCNVFIEDEKTFFEEFEVWIDKIAKDNEHTRTPLASIIKEFMRVRKQYCNSIDEFVTTYEGHIEPTLIHAWEQHIIRIFDITILKFITAAEQTSRMQLKAHQEMIHELSSPVIVIKKDVALLPLVGDIDTARAKMILESTLQQCAEKHIAYLYIDLSGVLMVDTMVAHQIFQLIDTLNLLGIKCTLSGIRPEVAQTAIQLGLSFENIRIKSNLEQALESDIKITVE</sequence>
<evidence type="ECO:0000313" key="3">
    <source>
        <dbReference type="EMBL" id="GMG76817.1"/>
    </source>
</evidence>
<organism evidence="3 4">
    <name type="scientific">Priestia megaterium</name>
    <name type="common">Bacillus megaterium</name>
    <dbReference type="NCBI Taxonomy" id="1404"/>
    <lineage>
        <taxon>Bacteria</taxon>
        <taxon>Bacillati</taxon>
        <taxon>Bacillota</taxon>
        <taxon>Bacilli</taxon>
        <taxon>Bacillales</taxon>
        <taxon>Bacillaceae</taxon>
        <taxon>Priestia</taxon>
    </lineage>
</organism>
<dbReference type="RefSeq" id="WP_310876611.1">
    <property type="nucleotide sequence ID" value="NZ_BSYK01000002.1"/>
</dbReference>
<dbReference type="CDD" id="cd07041">
    <property type="entry name" value="STAS_RsbR_RsbS_like"/>
    <property type="match status" value="1"/>
</dbReference>